<evidence type="ECO:0000256" key="1">
    <source>
        <dbReference type="SAM" id="MobiDB-lite"/>
    </source>
</evidence>
<organism evidence="2 3">
    <name type="scientific">Phytophthora infestans</name>
    <name type="common">Potato late blight agent</name>
    <name type="synonym">Botrytis infestans</name>
    <dbReference type="NCBI Taxonomy" id="4787"/>
    <lineage>
        <taxon>Eukaryota</taxon>
        <taxon>Sar</taxon>
        <taxon>Stramenopiles</taxon>
        <taxon>Oomycota</taxon>
        <taxon>Peronosporomycetes</taxon>
        <taxon>Peronosporales</taxon>
        <taxon>Peronosporaceae</taxon>
        <taxon>Phytophthora</taxon>
    </lineage>
</organism>
<protein>
    <submittedName>
        <fullName evidence="2">Uncharacterized protein</fullName>
    </submittedName>
</protein>
<accession>A0A833W5W5</accession>
<sequence length="76" mass="8388">MYELSEETSTSDAKEEAVSRHNEEIRCREHIRLSGAATGSVEATLVEAWQDAGSAPRGSGFQRVERSAMIRSVPYC</sequence>
<dbReference type="EMBL" id="WSZM01000083">
    <property type="protein sequence ID" value="KAF4043549.1"/>
    <property type="molecule type" value="Genomic_DNA"/>
</dbReference>
<proteinExistence type="predicted"/>
<feature type="region of interest" description="Disordered" evidence="1">
    <location>
        <begin position="1"/>
        <end position="23"/>
    </location>
</feature>
<keyword evidence="3" id="KW-1185">Reference proteome</keyword>
<reference evidence="2" key="1">
    <citation type="submission" date="2020-04" db="EMBL/GenBank/DDBJ databases">
        <title>Hybrid Assembly of Korean Phytophthora infestans isolates.</title>
        <authorList>
            <person name="Prokchorchik M."/>
            <person name="Lee Y."/>
            <person name="Seo J."/>
            <person name="Cho J.-H."/>
            <person name="Park Y.-E."/>
            <person name="Jang D.-C."/>
            <person name="Im J.-S."/>
            <person name="Choi J.-G."/>
            <person name="Park H.-J."/>
            <person name="Lee G.-B."/>
            <person name="Lee Y.-G."/>
            <person name="Hong S.-Y."/>
            <person name="Cho K."/>
            <person name="Sohn K.H."/>
        </authorList>
    </citation>
    <scope>NUCLEOTIDE SEQUENCE</scope>
    <source>
        <strain evidence="2">KR_1_A1</strain>
    </source>
</reference>
<evidence type="ECO:0000313" key="2">
    <source>
        <dbReference type="EMBL" id="KAF4043549.1"/>
    </source>
</evidence>
<dbReference type="AlphaFoldDB" id="A0A833W5W5"/>
<comment type="caution">
    <text evidence="2">The sequence shown here is derived from an EMBL/GenBank/DDBJ whole genome shotgun (WGS) entry which is preliminary data.</text>
</comment>
<dbReference type="Proteomes" id="UP000602510">
    <property type="component" value="Unassembled WGS sequence"/>
</dbReference>
<name>A0A833W5W5_PHYIN</name>
<evidence type="ECO:0000313" key="3">
    <source>
        <dbReference type="Proteomes" id="UP000602510"/>
    </source>
</evidence>
<feature type="compositionally biased region" description="Basic and acidic residues" evidence="1">
    <location>
        <begin position="12"/>
        <end position="23"/>
    </location>
</feature>
<gene>
    <name evidence="2" type="ORF">GN244_ATG04160</name>
</gene>